<keyword evidence="2" id="KW-1185">Reference proteome</keyword>
<organism evidence="1 2">
    <name type="scientific">Nocardia tenerifensis</name>
    <dbReference type="NCBI Taxonomy" id="228006"/>
    <lineage>
        <taxon>Bacteria</taxon>
        <taxon>Bacillati</taxon>
        <taxon>Actinomycetota</taxon>
        <taxon>Actinomycetes</taxon>
        <taxon>Mycobacteriales</taxon>
        <taxon>Nocardiaceae</taxon>
        <taxon>Nocardia</taxon>
    </lineage>
</organism>
<evidence type="ECO:0000313" key="1">
    <source>
        <dbReference type="EMBL" id="PXX66912.1"/>
    </source>
</evidence>
<accession>A0A318K9H8</accession>
<comment type="caution">
    <text evidence="1">The sequence shown here is derived from an EMBL/GenBank/DDBJ whole genome shotgun (WGS) entry which is preliminary data.</text>
</comment>
<dbReference type="Proteomes" id="UP000247569">
    <property type="component" value="Unassembled WGS sequence"/>
</dbReference>
<sequence length="92" mass="9907">MVRSGQTVHTVSLGEWIGEEIVPELLCRTGVAGWSPTVPEPARAEVSCARCLRQLGGVRTHRAAALVRRELTVLRPLADVHTQIGNSAELVA</sequence>
<dbReference type="AlphaFoldDB" id="A0A318K9H8"/>
<dbReference type="OrthoDB" id="3543693at2"/>
<protein>
    <submittedName>
        <fullName evidence="1">Uncharacterized protein</fullName>
    </submittedName>
</protein>
<name>A0A318K9H8_9NOCA</name>
<evidence type="ECO:0000313" key="2">
    <source>
        <dbReference type="Proteomes" id="UP000247569"/>
    </source>
</evidence>
<dbReference type="EMBL" id="QJKF01000003">
    <property type="protein sequence ID" value="PXX66912.1"/>
    <property type="molecule type" value="Genomic_DNA"/>
</dbReference>
<dbReference type="RefSeq" id="WP_146251085.1">
    <property type="nucleotide sequence ID" value="NZ_QJKF01000003.1"/>
</dbReference>
<proteinExistence type="predicted"/>
<gene>
    <name evidence="1" type="ORF">DFR70_103667</name>
</gene>
<reference evidence="1 2" key="1">
    <citation type="submission" date="2018-05" db="EMBL/GenBank/DDBJ databases">
        <title>Genomic Encyclopedia of Type Strains, Phase IV (KMG-IV): sequencing the most valuable type-strain genomes for metagenomic binning, comparative biology and taxonomic classification.</title>
        <authorList>
            <person name="Goeker M."/>
        </authorList>
    </citation>
    <scope>NUCLEOTIDE SEQUENCE [LARGE SCALE GENOMIC DNA]</scope>
    <source>
        <strain evidence="1 2">DSM 44704</strain>
    </source>
</reference>